<dbReference type="Gene3D" id="3.30.200.20">
    <property type="entry name" value="Phosphorylase Kinase, domain 1"/>
    <property type="match status" value="1"/>
</dbReference>
<dbReference type="AlphaFoldDB" id="A0A5N6TRT0"/>
<dbReference type="InterPro" id="IPR000719">
    <property type="entry name" value="Prot_kinase_dom"/>
</dbReference>
<evidence type="ECO:0000313" key="8">
    <source>
        <dbReference type="EMBL" id="KAE8149068.1"/>
    </source>
</evidence>
<dbReference type="InterPro" id="IPR017441">
    <property type="entry name" value="Protein_kinase_ATP_BS"/>
</dbReference>
<keyword evidence="2" id="KW-0808">Transferase</keyword>
<evidence type="ECO:0000256" key="2">
    <source>
        <dbReference type="ARBA" id="ARBA00022679"/>
    </source>
</evidence>
<dbReference type="PANTHER" id="PTHR24058">
    <property type="entry name" value="DUAL SPECIFICITY PROTEIN KINASE"/>
    <property type="match status" value="1"/>
</dbReference>
<dbReference type="PROSITE" id="PS50011">
    <property type="entry name" value="PROTEIN_KINASE_DOM"/>
    <property type="match status" value="1"/>
</dbReference>
<dbReference type="InterPro" id="IPR011009">
    <property type="entry name" value="Kinase-like_dom_sf"/>
</dbReference>
<dbReference type="GO" id="GO:0004674">
    <property type="term" value="F:protein serine/threonine kinase activity"/>
    <property type="evidence" value="ECO:0007669"/>
    <property type="project" value="UniProtKB-KW"/>
</dbReference>
<organism evidence="8 9">
    <name type="scientific">Aspergillus avenaceus</name>
    <dbReference type="NCBI Taxonomy" id="36643"/>
    <lineage>
        <taxon>Eukaryota</taxon>
        <taxon>Fungi</taxon>
        <taxon>Dikarya</taxon>
        <taxon>Ascomycota</taxon>
        <taxon>Pezizomycotina</taxon>
        <taxon>Eurotiomycetes</taxon>
        <taxon>Eurotiomycetidae</taxon>
        <taxon>Eurotiales</taxon>
        <taxon>Aspergillaceae</taxon>
        <taxon>Aspergillus</taxon>
        <taxon>Aspergillus subgen. Circumdati</taxon>
    </lineage>
</organism>
<proteinExistence type="predicted"/>
<keyword evidence="1" id="KW-0723">Serine/threonine-protein kinase</keyword>
<dbReference type="OrthoDB" id="5979581at2759"/>
<dbReference type="InterPro" id="IPR050494">
    <property type="entry name" value="Ser_Thr_dual-spec_kinase"/>
</dbReference>
<accession>A0A5N6TRT0</accession>
<keyword evidence="9" id="KW-1185">Reference proteome</keyword>
<reference evidence="8 9" key="1">
    <citation type="submission" date="2019-04" db="EMBL/GenBank/DDBJ databases">
        <title>Friends and foes A comparative genomics study of 23 Aspergillus species from section Flavi.</title>
        <authorList>
            <consortium name="DOE Joint Genome Institute"/>
            <person name="Kjaerbolling I."/>
            <person name="Vesth T."/>
            <person name="Frisvad J.C."/>
            <person name="Nybo J.L."/>
            <person name="Theobald S."/>
            <person name="Kildgaard S."/>
            <person name="Isbrandt T."/>
            <person name="Kuo A."/>
            <person name="Sato A."/>
            <person name="Lyhne E.K."/>
            <person name="Kogle M.E."/>
            <person name="Wiebenga A."/>
            <person name="Kun R.S."/>
            <person name="Lubbers R.J."/>
            <person name="Makela M.R."/>
            <person name="Barry K."/>
            <person name="Chovatia M."/>
            <person name="Clum A."/>
            <person name="Daum C."/>
            <person name="Haridas S."/>
            <person name="He G."/>
            <person name="LaButti K."/>
            <person name="Lipzen A."/>
            <person name="Mondo S."/>
            <person name="Riley R."/>
            <person name="Salamov A."/>
            <person name="Simmons B.A."/>
            <person name="Magnuson J.K."/>
            <person name="Henrissat B."/>
            <person name="Mortensen U.H."/>
            <person name="Larsen T.O."/>
            <person name="Devries R.P."/>
            <person name="Grigoriev I.V."/>
            <person name="Machida M."/>
            <person name="Baker S.E."/>
            <person name="Andersen M.R."/>
        </authorList>
    </citation>
    <scope>NUCLEOTIDE SEQUENCE [LARGE SCALE GENOMIC DNA]</scope>
    <source>
        <strain evidence="8 9">IBT 18842</strain>
    </source>
</reference>
<evidence type="ECO:0000313" key="9">
    <source>
        <dbReference type="Proteomes" id="UP000325780"/>
    </source>
</evidence>
<dbReference type="EMBL" id="ML742136">
    <property type="protein sequence ID" value="KAE8149068.1"/>
    <property type="molecule type" value="Genomic_DNA"/>
</dbReference>
<keyword evidence="4 8" id="KW-0418">Kinase</keyword>
<protein>
    <submittedName>
        <fullName evidence="8">Protein kinase</fullName>
    </submittedName>
</protein>
<dbReference type="Proteomes" id="UP000325780">
    <property type="component" value="Unassembled WGS sequence"/>
</dbReference>
<gene>
    <name evidence="8" type="ORF">BDV25DRAFT_141176</name>
</gene>
<dbReference type="GO" id="GO:0005524">
    <property type="term" value="F:ATP binding"/>
    <property type="evidence" value="ECO:0007669"/>
    <property type="project" value="UniProtKB-UniRule"/>
</dbReference>
<dbReference type="Pfam" id="PF00069">
    <property type="entry name" value="Pkinase"/>
    <property type="match status" value="2"/>
</dbReference>
<evidence type="ECO:0000256" key="3">
    <source>
        <dbReference type="ARBA" id="ARBA00022741"/>
    </source>
</evidence>
<name>A0A5N6TRT0_ASPAV</name>
<feature type="binding site" evidence="6">
    <location>
        <position position="100"/>
    </location>
    <ligand>
        <name>ATP</name>
        <dbReference type="ChEBI" id="CHEBI:30616"/>
    </ligand>
</feature>
<evidence type="ECO:0000256" key="5">
    <source>
        <dbReference type="ARBA" id="ARBA00022840"/>
    </source>
</evidence>
<keyword evidence="5 6" id="KW-0067">ATP-binding</keyword>
<keyword evidence="3 6" id="KW-0547">Nucleotide-binding</keyword>
<feature type="domain" description="Protein kinase" evidence="7">
    <location>
        <begin position="71"/>
        <end position="405"/>
    </location>
</feature>
<evidence type="ECO:0000256" key="4">
    <source>
        <dbReference type="ARBA" id="ARBA00022777"/>
    </source>
</evidence>
<evidence type="ECO:0000256" key="6">
    <source>
        <dbReference type="PROSITE-ProRule" id="PRU10141"/>
    </source>
</evidence>
<dbReference type="PROSITE" id="PS00107">
    <property type="entry name" value="PROTEIN_KINASE_ATP"/>
    <property type="match status" value="1"/>
</dbReference>
<dbReference type="SUPFAM" id="SSF56112">
    <property type="entry name" value="Protein kinase-like (PK-like)"/>
    <property type="match status" value="1"/>
</dbReference>
<sequence length="414" mass="47067">MSGIETSPSSAPAALQYSKDDGIADFGDFVRDEDEELDLEEVVEPWTKYSIKETSHVFYPVYVGEVLDQRYLVEHKLGFGGFSAVWMAHDLQSNRDVALKVMSSGEWGEHEIQIQNKIIQNVQDTSHLVTYLSTFQLSGGKRQHRVLVFPLMGPCLYPVILTGMSMVSRMSAAQQLLGALENLHKAGIVHRDLTDRNCMWGMAPLHTLNRSAKYEALGRPLKQIIPFVELWKQGELVRPIQVPEALRTDEFYLGDFGLAMKLGDSTFQRGYPPMQFCSPDRLHNKEPSFACDMWSYMVIFSELYLGHPPFPTFLKGGIISGVVRCLGPLPEQWKGLYNHPGGLDYWYDQHQMSDPKHDLASTIACYRPDADSVEREHVQSVMEKVFHYFAEERLTATQLLQDPSFRAIMDKYGC</sequence>
<dbReference type="Gene3D" id="1.10.510.10">
    <property type="entry name" value="Transferase(Phosphotransferase) domain 1"/>
    <property type="match status" value="1"/>
</dbReference>
<evidence type="ECO:0000259" key="7">
    <source>
        <dbReference type="PROSITE" id="PS50011"/>
    </source>
</evidence>
<evidence type="ECO:0000256" key="1">
    <source>
        <dbReference type="ARBA" id="ARBA00022527"/>
    </source>
</evidence>